<evidence type="ECO:0000313" key="2">
    <source>
        <dbReference type="EMBL" id="PRQ36659.1"/>
    </source>
</evidence>
<accession>A0A2P6QR50</accession>
<proteinExistence type="predicted"/>
<dbReference type="Gramene" id="PRQ36659">
    <property type="protein sequence ID" value="PRQ36659"/>
    <property type="gene ID" value="RchiOBHm_Chr4g0394061"/>
</dbReference>
<dbReference type="AlphaFoldDB" id="A0A2P6QR50"/>
<protein>
    <submittedName>
        <fullName evidence="2">Uncharacterized protein</fullName>
    </submittedName>
</protein>
<evidence type="ECO:0000313" key="3">
    <source>
        <dbReference type="Proteomes" id="UP000238479"/>
    </source>
</evidence>
<comment type="caution">
    <text evidence="2">The sequence shown here is derived from an EMBL/GenBank/DDBJ whole genome shotgun (WGS) entry which is preliminary data.</text>
</comment>
<evidence type="ECO:0000256" key="1">
    <source>
        <dbReference type="SAM" id="MobiDB-lite"/>
    </source>
</evidence>
<keyword evidence="3" id="KW-1185">Reference proteome</keyword>
<feature type="region of interest" description="Disordered" evidence="1">
    <location>
        <begin position="1"/>
        <end position="22"/>
    </location>
</feature>
<dbReference type="EMBL" id="PDCK01000042">
    <property type="protein sequence ID" value="PRQ36659.1"/>
    <property type="molecule type" value="Genomic_DNA"/>
</dbReference>
<organism evidence="2 3">
    <name type="scientific">Rosa chinensis</name>
    <name type="common">China rose</name>
    <dbReference type="NCBI Taxonomy" id="74649"/>
    <lineage>
        <taxon>Eukaryota</taxon>
        <taxon>Viridiplantae</taxon>
        <taxon>Streptophyta</taxon>
        <taxon>Embryophyta</taxon>
        <taxon>Tracheophyta</taxon>
        <taxon>Spermatophyta</taxon>
        <taxon>Magnoliopsida</taxon>
        <taxon>eudicotyledons</taxon>
        <taxon>Gunneridae</taxon>
        <taxon>Pentapetalae</taxon>
        <taxon>rosids</taxon>
        <taxon>fabids</taxon>
        <taxon>Rosales</taxon>
        <taxon>Rosaceae</taxon>
        <taxon>Rosoideae</taxon>
        <taxon>Rosoideae incertae sedis</taxon>
        <taxon>Rosa</taxon>
    </lineage>
</organism>
<sequence>MGPKPMLRGTKRGTSEQAIGQRRNKSDCIFSVDISIMRLNQRNRKQRT</sequence>
<gene>
    <name evidence="2" type="ORF">RchiOBHm_Chr4g0394061</name>
</gene>
<reference evidence="2 3" key="1">
    <citation type="journal article" date="2018" name="Nat. Genet.">
        <title>The Rosa genome provides new insights in the design of modern roses.</title>
        <authorList>
            <person name="Bendahmane M."/>
        </authorList>
    </citation>
    <scope>NUCLEOTIDE SEQUENCE [LARGE SCALE GENOMIC DNA]</scope>
    <source>
        <strain evidence="3">cv. Old Blush</strain>
    </source>
</reference>
<dbReference type="Proteomes" id="UP000238479">
    <property type="component" value="Chromosome 4"/>
</dbReference>
<name>A0A2P6QR50_ROSCH</name>